<gene>
    <name evidence="2" type="ORF">OB936_10625</name>
</gene>
<dbReference type="EMBL" id="JAOPMD010000034">
    <property type="protein sequence ID" value="MDH7900630.1"/>
    <property type="molecule type" value="Genomic_DNA"/>
</dbReference>
<evidence type="ECO:0000313" key="2">
    <source>
        <dbReference type="EMBL" id="MDH7900630.1"/>
    </source>
</evidence>
<protein>
    <submittedName>
        <fullName evidence="2">ATP-binding protein</fullName>
    </submittedName>
</protein>
<reference evidence="2" key="1">
    <citation type="journal article" date="2023" name="Gut Microbes">
        <title>Characterization of Bifidobacterium kashiwanohense that utilizes both milk- and plant-derived oligosaccharides.</title>
        <authorList>
            <person name="Orihara K."/>
            <person name="Yahagi K."/>
            <person name="Saito Y."/>
            <person name="Watanabe Y."/>
            <person name="Sasai T."/>
            <person name="Hara T."/>
            <person name="Tsukuda N."/>
            <person name="Oki K."/>
            <person name="Fujimoto J."/>
            <person name="Matsuki T."/>
        </authorList>
    </citation>
    <scope>NUCLEOTIDE SEQUENCE</scope>
    <source>
        <strain evidence="2">YIT 13057</strain>
    </source>
</reference>
<proteinExistence type="predicted"/>
<name>A0AAJ1PBS6_9BIFI</name>
<dbReference type="AlphaFoldDB" id="A0AAJ1PBS6"/>
<evidence type="ECO:0000313" key="3">
    <source>
        <dbReference type="Proteomes" id="UP001157379"/>
    </source>
</evidence>
<keyword evidence="2" id="KW-0547">Nucleotide-binding</keyword>
<sequence length="575" mass="63835">MSVKDDDEYDDDGTASTGDDDVDPFVPLLENDGHRLGRPARRGVGVVGFVPAPTRLSIPELDWLTHVRDGGDRTVRVPDHRYSRSDRNAVEAARGRLYSMVSKQIDQTKRVYKARQRDEEGMLPLGSSSPLDMITRDFNERPLIPWHQTSTGRAGVLTTFVAGSGAQLIPGPPIGVDALSRELFQFDCWGTYDVHMTTSPDLFFSGLRGQGKSYCAKVLAVREIGFGRNVIVQSDRQGEWKAIAQAIPGGQVVSPGKGSYLNPFAMPDSSHLKGDADRRAFRQEVLSGRKSAMMALAEAVKEPDRPFPLDKDMLSLIDQLIASYDVGPMTLQDAVARLSDWDWVDSVYENIHGFEHYRDLAREKASEAARVFSPMVEGGTMSGMFDKESTITLDPAAPIIVFDTSGPVFQDPTLKRVYTAAVSSWIDRLLQARDGLRRIIVCEEAWDLLSNPQLVDSLQTRQRSAGHWGCATWLIVHGVADMTQVFTAGSGLRGKVEQLMNLMETKIVYRQGGENIPLLNQLIPDLSEDELEQIPRLAQGYGIWRIGHEHPRMILPIAGPMWARVFDTSSLRRAS</sequence>
<keyword evidence="2" id="KW-0067">ATP-binding</keyword>
<accession>A0AAJ1PBS6</accession>
<dbReference type="RefSeq" id="WP_281108830.1">
    <property type="nucleotide sequence ID" value="NZ_JAOPMD010000034.1"/>
</dbReference>
<dbReference type="InterPro" id="IPR027417">
    <property type="entry name" value="P-loop_NTPase"/>
</dbReference>
<dbReference type="Gene3D" id="3.40.50.300">
    <property type="entry name" value="P-loop containing nucleotide triphosphate hydrolases"/>
    <property type="match status" value="2"/>
</dbReference>
<feature type="compositionally biased region" description="Acidic residues" evidence="1">
    <location>
        <begin position="1"/>
        <end position="23"/>
    </location>
</feature>
<reference evidence="2" key="2">
    <citation type="submission" date="2023-04" db="EMBL/GenBank/DDBJ databases">
        <authorList>
            <person name="Orihara K."/>
        </authorList>
    </citation>
    <scope>NUCLEOTIDE SEQUENCE</scope>
    <source>
        <strain evidence="2">YIT 13057</strain>
    </source>
</reference>
<dbReference type="SUPFAM" id="SSF52540">
    <property type="entry name" value="P-loop containing nucleoside triphosphate hydrolases"/>
    <property type="match status" value="1"/>
</dbReference>
<feature type="region of interest" description="Disordered" evidence="1">
    <location>
        <begin position="1"/>
        <end position="25"/>
    </location>
</feature>
<dbReference type="Proteomes" id="UP001157379">
    <property type="component" value="Unassembled WGS sequence"/>
</dbReference>
<evidence type="ECO:0000256" key="1">
    <source>
        <dbReference type="SAM" id="MobiDB-lite"/>
    </source>
</evidence>
<comment type="caution">
    <text evidence="2">The sequence shown here is derived from an EMBL/GenBank/DDBJ whole genome shotgun (WGS) entry which is preliminary data.</text>
</comment>
<dbReference type="GO" id="GO:0005524">
    <property type="term" value="F:ATP binding"/>
    <property type="evidence" value="ECO:0007669"/>
    <property type="project" value="UniProtKB-KW"/>
</dbReference>
<organism evidence="2 3">
    <name type="scientific">Bifidobacterium catenulatum subsp. kashiwanohense</name>
    <dbReference type="NCBI Taxonomy" id="630129"/>
    <lineage>
        <taxon>Bacteria</taxon>
        <taxon>Bacillati</taxon>
        <taxon>Actinomycetota</taxon>
        <taxon>Actinomycetes</taxon>
        <taxon>Bifidobacteriales</taxon>
        <taxon>Bifidobacteriaceae</taxon>
        <taxon>Bifidobacterium</taxon>
    </lineage>
</organism>